<protein>
    <recommendedName>
        <fullName evidence="2">PARP-type domain-containing protein</fullName>
    </recommendedName>
</protein>
<evidence type="ECO:0008006" key="2">
    <source>
        <dbReference type="Google" id="ProtNLM"/>
    </source>
</evidence>
<dbReference type="AlphaFoldDB" id="A0AAU3HYX3"/>
<dbReference type="EMBL" id="CP109546">
    <property type="protein sequence ID" value="WTZ10805.1"/>
    <property type="molecule type" value="Genomic_DNA"/>
</dbReference>
<organism evidence="1">
    <name type="scientific">Streptomyces sp. NBC_01393</name>
    <dbReference type="NCBI Taxonomy" id="2903851"/>
    <lineage>
        <taxon>Bacteria</taxon>
        <taxon>Bacillati</taxon>
        <taxon>Actinomycetota</taxon>
        <taxon>Actinomycetes</taxon>
        <taxon>Kitasatosporales</taxon>
        <taxon>Streptomycetaceae</taxon>
        <taxon>Streptomyces</taxon>
    </lineage>
</organism>
<proteinExistence type="predicted"/>
<gene>
    <name evidence="1" type="ORF">OG699_24195</name>
</gene>
<sequence length="73" mass="8110">MSVEELVMCAFCMESTDVGVFGDGVTLNITRAGLPSTQTIWAHLKCLDSRQRLAQPGRQGRLRRADDCWPGEQ</sequence>
<name>A0AAU3HYX3_9ACTN</name>
<reference evidence="1" key="1">
    <citation type="submission" date="2022-10" db="EMBL/GenBank/DDBJ databases">
        <title>The complete genomes of actinobacterial strains from the NBC collection.</title>
        <authorList>
            <person name="Joergensen T.S."/>
            <person name="Alvarez Arevalo M."/>
            <person name="Sterndorff E.B."/>
            <person name="Faurdal D."/>
            <person name="Vuksanovic O."/>
            <person name="Mourched A.-S."/>
            <person name="Charusanti P."/>
            <person name="Shaw S."/>
            <person name="Blin K."/>
            <person name="Weber T."/>
        </authorList>
    </citation>
    <scope>NUCLEOTIDE SEQUENCE</scope>
    <source>
        <strain evidence="1">NBC_01393</strain>
    </source>
</reference>
<accession>A0AAU3HYX3</accession>
<evidence type="ECO:0000313" key="1">
    <source>
        <dbReference type="EMBL" id="WTZ10805.1"/>
    </source>
</evidence>